<sequence>MLLESLSVDPLALVTRLDAALSEQRTLCLLAPHPPTISTGPCPPTVAGPYATWMPRKSLHGRTCARWCRNSPRSSPCGPKALPPFTPKSL</sequence>
<evidence type="ECO:0000256" key="1">
    <source>
        <dbReference type="SAM" id="MobiDB-lite"/>
    </source>
</evidence>
<dbReference type="EMBL" id="MIGY01000003">
    <property type="protein sequence ID" value="PPU06171.1"/>
    <property type="molecule type" value="Genomic_DNA"/>
</dbReference>
<reference evidence="2 3" key="1">
    <citation type="submission" date="2016-08" db="EMBL/GenBank/DDBJ databases">
        <title>Evolution of the type three secretion system and type three effector repertoires in Xanthomonas.</title>
        <authorList>
            <person name="Merda D."/>
            <person name="Briand M."/>
            <person name="Bosis E."/>
            <person name="Rousseau C."/>
            <person name="Portier P."/>
            <person name="Jacques M.-A."/>
            <person name="Fischer-Le Saux M."/>
        </authorList>
    </citation>
    <scope>NUCLEOTIDE SEQUENCE [LARGE SCALE GENOMIC DNA]</scope>
    <source>
        <strain evidence="2 3">CFBP 7645</strain>
    </source>
</reference>
<comment type="caution">
    <text evidence="2">The sequence shown here is derived from an EMBL/GenBank/DDBJ whole genome shotgun (WGS) entry which is preliminary data.</text>
</comment>
<organism evidence="2 3">
    <name type="scientific">Xanthomonas arboricola</name>
    <dbReference type="NCBI Taxonomy" id="56448"/>
    <lineage>
        <taxon>Bacteria</taxon>
        <taxon>Pseudomonadati</taxon>
        <taxon>Pseudomonadota</taxon>
        <taxon>Gammaproteobacteria</taxon>
        <taxon>Lysobacterales</taxon>
        <taxon>Lysobacteraceae</taxon>
        <taxon>Xanthomonas</taxon>
    </lineage>
</organism>
<dbReference type="AlphaFoldDB" id="A0A2S7AAL6"/>
<proteinExistence type="predicted"/>
<evidence type="ECO:0000313" key="3">
    <source>
        <dbReference type="Proteomes" id="UP000239204"/>
    </source>
</evidence>
<name>A0A2S7AAL6_9XANT</name>
<feature type="region of interest" description="Disordered" evidence="1">
    <location>
        <begin position="69"/>
        <end position="90"/>
    </location>
</feature>
<evidence type="ECO:0000313" key="2">
    <source>
        <dbReference type="EMBL" id="PPU06171.1"/>
    </source>
</evidence>
<protein>
    <submittedName>
        <fullName evidence="2">Uncharacterized protein</fullName>
    </submittedName>
</protein>
<feature type="compositionally biased region" description="Pro residues" evidence="1">
    <location>
        <begin position="81"/>
        <end position="90"/>
    </location>
</feature>
<accession>A0A2S7AAL6</accession>
<gene>
    <name evidence="2" type="ORF">XarjCFBP7645_16640</name>
</gene>
<dbReference type="Proteomes" id="UP000239204">
    <property type="component" value="Unassembled WGS sequence"/>
</dbReference>